<dbReference type="Pfam" id="PF13816">
    <property type="entry name" value="Dehydratase_hem"/>
    <property type="match status" value="1"/>
</dbReference>
<comment type="cofactor">
    <cofactor evidence="1">
        <name>heme b</name>
        <dbReference type="ChEBI" id="CHEBI:60344"/>
    </cofactor>
</comment>
<keyword evidence="4" id="KW-0408">Iron</keyword>
<accession>A0ABQ6WB60</accession>
<organism evidence="6 7">
    <name type="scientific">Aspergillus pseudocaelatus</name>
    <dbReference type="NCBI Taxonomy" id="1825620"/>
    <lineage>
        <taxon>Eukaryota</taxon>
        <taxon>Fungi</taxon>
        <taxon>Dikarya</taxon>
        <taxon>Ascomycota</taxon>
        <taxon>Pezizomycotina</taxon>
        <taxon>Eurotiomycetes</taxon>
        <taxon>Eurotiomycetidae</taxon>
        <taxon>Eurotiales</taxon>
        <taxon>Aspergillaceae</taxon>
        <taxon>Aspergillus</taxon>
        <taxon>Aspergillus subgen. Circumdati</taxon>
    </lineage>
</organism>
<evidence type="ECO:0000313" key="6">
    <source>
        <dbReference type="EMBL" id="KAE8414356.1"/>
    </source>
</evidence>
<name>A0ABQ6WB60_9EURO</name>
<proteinExistence type="predicted"/>
<gene>
    <name evidence="6" type="ORF">BDV36DRAFT_265441</name>
</gene>
<reference evidence="6 7" key="1">
    <citation type="submission" date="2019-04" db="EMBL/GenBank/DDBJ databases">
        <authorList>
            <consortium name="DOE Joint Genome Institute"/>
            <person name="Mondo S."/>
            <person name="Kjaerbolling I."/>
            <person name="Vesth T."/>
            <person name="Frisvad J.C."/>
            <person name="Nybo J.L."/>
            <person name="Theobald S."/>
            <person name="Kildgaard S."/>
            <person name="Isbrandt T."/>
            <person name="Kuo A."/>
            <person name="Sato A."/>
            <person name="Lyhne E.K."/>
            <person name="Kogle M.E."/>
            <person name="Wiebenga A."/>
            <person name="Kun R.S."/>
            <person name="Lubbers R.J."/>
            <person name="Makela M.R."/>
            <person name="Barry K."/>
            <person name="Chovatia M."/>
            <person name="Clum A."/>
            <person name="Daum C."/>
            <person name="Haridas S."/>
            <person name="He G."/>
            <person name="LaButti K."/>
            <person name="Lipzen A."/>
            <person name="Riley R."/>
            <person name="Salamov A."/>
            <person name="Simmons B.A."/>
            <person name="Magnuson J.K."/>
            <person name="Henrissat B."/>
            <person name="Mortensen U.H."/>
            <person name="Larsen T.O."/>
            <person name="Devries R.P."/>
            <person name="Grigoriev I.V."/>
            <person name="Machida M."/>
            <person name="Baker S.E."/>
            <person name="Andersen M.R."/>
            <person name="Cantor M.N."/>
            <person name="Hua S.X."/>
        </authorList>
    </citation>
    <scope>NUCLEOTIDE SEQUENCE [LARGE SCALE GENOMIC DNA]</scope>
    <source>
        <strain evidence="6 7">CBS 117616</strain>
    </source>
</reference>
<keyword evidence="3" id="KW-0479">Metal-binding</keyword>
<evidence type="ECO:0000313" key="7">
    <source>
        <dbReference type="Proteomes" id="UP000325395"/>
    </source>
</evidence>
<evidence type="ECO:0000256" key="3">
    <source>
        <dbReference type="ARBA" id="ARBA00022723"/>
    </source>
</evidence>
<evidence type="ECO:0000256" key="5">
    <source>
        <dbReference type="ARBA" id="ARBA00023239"/>
    </source>
</evidence>
<keyword evidence="7" id="KW-1185">Reference proteome</keyword>
<dbReference type="Proteomes" id="UP000325395">
    <property type="component" value="Unassembled WGS sequence"/>
</dbReference>
<keyword evidence="5" id="KW-0456">Lyase</keyword>
<dbReference type="EMBL" id="ML735787">
    <property type="protein sequence ID" value="KAE8414356.1"/>
    <property type="molecule type" value="Genomic_DNA"/>
</dbReference>
<evidence type="ECO:0000256" key="1">
    <source>
        <dbReference type="ARBA" id="ARBA00001970"/>
    </source>
</evidence>
<sequence>MDCPARRFPLRRPANHVPPIPRWYTHFGNSIDKVFTAYIGIQRHNGLDTGLTQCLPAIELWLAEDQNNAPAAVERFRVIDGDDTPESLVFVCYWDAESKYEESINRLNLTQRYQELDKSVQPTVGLWCERFVSHVSRLETNYSGTDYLPGLARLPGTKTVEHSYSAYWGAARDRIPDSAFDLFERDVNPTGAAVPDNISLSLGKRLRGTNVHNVVHIRTGQFWNNCDDDEKRSYEEKLEPTLREGLAYLWQNPAETGSMGLRYLSNVPTSSPHWTGQSNESCVTGFFRSLADLESWAKKHPSHLAIYTGAIRHAKTFGDKRKFRTWHEVSVLKCGDAQFEYLNCLPGTGMINCIPLTETFDILAGRFIMPKGSI</sequence>
<protein>
    <submittedName>
        <fullName evidence="6">Hem-containing dehydratase protein</fullName>
    </submittedName>
</protein>
<evidence type="ECO:0000256" key="4">
    <source>
        <dbReference type="ARBA" id="ARBA00023004"/>
    </source>
</evidence>
<dbReference type="InterPro" id="IPR025702">
    <property type="entry name" value="OXD"/>
</dbReference>
<evidence type="ECO:0000256" key="2">
    <source>
        <dbReference type="ARBA" id="ARBA00022617"/>
    </source>
</evidence>
<keyword evidence="2" id="KW-0349">Heme</keyword>